<dbReference type="InterPro" id="IPR002938">
    <property type="entry name" value="FAD-bd"/>
</dbReference>
<dbReference type="GO" id="GO:0071949">
    <property type="term" value="F:FAD binding"/>
    <property type="evidence" value="ECO:0007669"/>
    <property type="project" value="InterPro"/>
</dbReference>
<proteinExistence type="predicted"/>
<name>A0A9P8UNB5_9PEZI</name>
<comment type="pathway">
    <text evidence="1">Secondary metabolite biosynthesis.</text>
</comment>
<dbReference type="EMBL" id="JAGPXC010000003">
    <property type="protein sequence ID" value="KAH6655352.1"/>
    <property type="molecule type" value="Genomic_DNA"/>
</dbReference>
<dbReference type="AlphaFoldDB" id="A0A9P8UNB5"/>
<keyword evidence="7" id="KW-1185">Reference proteome</keyword>
<accession>A0A9P8UNB5</accession>
<dbReference type="SUPFAM" id="SSF51905">
    <property type="entry name" value="FAD/NAD(P)-binding domain"/>
    <property type="match status" value="1"/>
</dbReference>
<keyword evidence="3" id="KW-0274">FAD</keyword>
<evidence type="ECO:0000313" key="7">
    <source>
        <dbReference type="Proteomes" id="UP000758603"/>
    </source>
</evidence>
<evidence type="ECO:0000313" key="6">
    <source>
        <dbReference type="EMBL" id="KAH6655352.1"/>
    </source>
</evidence>
<protein>
    <submittedName>
        <fullName evidence="6">Oxidoreductase</fullName>
    </submittedName>
</protein>
<sequence length="410" mass="46219">MPPLRILIIGAGVAGPSLAFWLARCGHRITITERSPNLRASGAQIDLRAQGITVARMMGLMPYIQRHLVDEAGVAYLDSRGRVIGTIMANRSGRGAQSLTSEYEIMRGDLVNVLYDATKNLDGIDYEFGKTVERFVQEGDGVKVWYDDKTTEKFDVLVGADGQGSRTRKSMQKNSNNEDSVRRLGVYLAYWNISRTKTDSNIRQMYIAPSRWIFCRSHSETDTQAYFFFRDDSDEAKSMTRAPEEEQKQFWTKNFQGLGWQTERFIDGMKTTSDFYCQEAAQIKTNTWSQGRVVLLGDAAHCASPLTGMGTTGAFVGAYVLAGEITRHSQNLDLAFANYDRILRPFVDEIQKLKPLQINIGFPTTQLGVSLLHAFVRLICWLRLPYIIARLFSEVKGGWELPVYAELISK</sequence>
<evidence type="ECO:0000256" key="1">
    <source>
        <dbReference type="ARBA" id="ARBA00005179"/>
    </source>
</evidence>
<keyword evidence="4" id="KW-0560">Oxidoreductase</keyword>
<keyword evidence="2" id="KW-0285">Flavoprotein</keyword>
<evidence type="ECO:0000256" key="2">
    <source>
        <dbReference type="ARBA" id="ARBA00022630"/>
    </source>
</evidence>
<comment type="caution">
    <text evidence="6">The sequence shown here is derived from an EMBL/GenBank/DDBJ whole genome shotgun (WGS) entry which is preliminary data.</text>
</comment>
<dbReference type="RefSeq" id="XP_045959617.1">
    <property type="nucleotide sequence ID" value="XM_046104756.1"/>
</dbReference>
<dbReference type="InterPro" id="IPR051704">
    <property type="entry name" value="FAD_aromatic-hydroxylase"/>
</dbReference>
<dbReference type="Pfam" id="PF01494">
    <property type="entry name" value="FAD_binding_3"/>
    <property type="match status" value="1"/>
</dbReference>
<organism evidence="6 7">
    <name type="scientific">Truncatella angustata</name>
    <dbReference type="NCBI Taxonomy" id="152316"/>
    <lineage>
        <taxon>Eukaryota</taxon>
        <taxon>Fungi</taxon>
        <taxon>Dikarya</taxon>
        <taxon>Ascomycota</taxon>
        <taxon>Pezizomycotina</taxon>
        <taxon>Sordariomycetes</taxon>
        <taxon>Xylariomycetidae</taxon>
        <taxon>Amphisphaeriales</taxon>
        <taxon>Sporocadaceae</taxon>
        <taxon>Truncatella</taxon>
    </lineage>
</organism>
<dbReference type="GeneID" id="70133647"/>
<dbReference type="PANTHER" id="PTHR46865">
    <property type="entry name" value="OXIDOREDUCTASE-RELATED"/>
    <property type="match status" value="1"/>
</dbReference>
<dbReference type="InterPro" id="IPR036188">
    <property type="entry name" value="FAD/NAD-bd_sf"/>
</dbReference>
<dbReference type="OrthoDB" id="655030at2759"/>
<gene>
    <name evidence="6" type="ORF">BKA67DRAFT_591756</name>
</gene>
<feature type="domain" description="FAD-binding" evidence="5">
    <location>
        <begin position="6"/>
        <end position="322"/>
    </location>
</feature>
<evidence type="ECO:0000256" key="4">
    <source>
        <dbReference type="ARBA" id="ARBA00023002"/>
    </source>
</evidence>
<dbReference type="Proteomes" id="UP000758603">
    <property type="component" value="Unassembled WGS sequence"/>
</dbReference>
<evidence type="ECO:0000256" key="3">
    <source>
        <dbReference type="ARBA" id="ARBA00022827"/>
    </source>
</evidence>
<dbReference type="Gene3D" id="3.50.50.60">
    <property type="entry name" value="FAD/NAD(P)-binding domain"/>
    <property type="match status" value="1"/>
</dbReference>
<dbReference type="GO" id="GO:0016491">
    <property type="term" value="F:oxidoreductase activity"/>
    <property type="evidence" value="ECO:0007669"/>
    <property type="project" value="UniProtKB-KW"/>
</dbReference>
<dbReference type="PRINTS" id="PR00420">
    <property type="entry name" value="RNGMNOXGNASE"/>
</dbReference>
<dbReference type="PANTHER" id="PTHR46865:SF2">
    <property type="entry name" value="MONOOXYGENASE"/>
    <property type="match status" value="1"/>
</dbReference>
<reference evidence="6" key="1">
    <citation type="journal article" date="2021" name="Nat. Commun.">
        <title>Genetic determinants of endophytism in the Arabidopsis root mycobiome.</title>
        <authorList>
            <person name="Mesny F."/>
            <person name="Miyauchi S."/>
            <person name="Thiergart T."/>
            <person name="Pickel B."/>
            <person name="Atanasova L."/>
            <person name="Karlsson M."/>
            <person name="Huettel B."/>
            <person name="Barry K.W."/>
            <person name="Haridas S."/>
            <person name="Chen C."/>
            <person name="Bauer D."/>
            <person name="Andreopoulos W."/>
            <person name="Pangilinan J."/>
            <person name="LaButti K."/>
            <person name="Riley R."/>
            <person name="Lipzen A."/>
            <person name="Clum A."/>
            <person name="Drula E."/>
            <person name="Henrissat B."/>
            <person name="Kohler A."/>
            <person name="Grigoriev I.V."/>
            <person name="Martin F.M."/>
            <person name="Hacquard S."/>
        </authorList>
    </citation>
    <scope>NUCLEOTIDE SEQUENCE</scope>
    <source>
        <strain evidence="6">MPI-SDFR-AT-0073</strain>
    </source>
</reference>
<evidence type="ECO:0000259" key="5">
    <source>
        <dbReference type="Pfam" id="PF01494"/>
    </source>
</evidence>
<dbReference type="Gene3D" id="3.30.9.10">
    <property type="entry name" value="D-Amino Acid Oxidase, subunit A, domain 2"/>
    <property type="match status" value="1"/>
</dbReference>